<keyword evidence="5" id="KW-0560">Oxidoreductase</keyword>
<organism evidence="8 9">
    <name type="scientific">Schizopora paradoxa</name>
    <dbReference type="NCBI Taxonomy" id="27342"/>
    <lineage>
        <taxon>Eukaryota</taxon>
        <taxon>Fungi</taxon>
        <taxon>Dikarya</taxon>
        <taxon>Basidiomycota</taxon>
        <taxon>Agaricomycotina</taxon>
        <taxon>Agaricomycetes</taxon>
        <taxon>Hymenochaetales</taxon>
        <taxon>Schizoporaceae</taxon>
        <taxon>Schizopora</taxon>
    </lineage>
</organism>
<accession>A0A0H2RAW9</accession>
<sequence>IPPGPKPKSFLGNSSDIPSEYEWIWFYRIARDYGKIVYFRIHGRPTIVLNSFDHARELMDKRGS</sequence>
<evidence type="ECO:0000256" key="2">
    <source>
        <dbReference type="ARBA" id="ARBA00010617"/>
    </source>
</evidence>
<keyword evidence="7" id="KW-0503">Monooxygenase</keyword>
<keyword evidence="6" id="KW-0408">Iron</keyword>
<evidence type="ECO:0000256" key="4">
    <source>
        <dbReference type="ARBA" id="ARBA00022723"/>
    </source>
</evidence>
<dbReference type="InterPro" id="IPR050364">
    <property type="entry name" value="Cytochrome_P450_fung"/>
</dbReference>
<evidence type="ECO:0000256" key="6">
    <source>
        <dbReference type="ARBA" id="ARBA00023004"/>
    </source>
</evidence>
<dbReference type="GO" id="GO:0004497">
    <property type="term" value="F:monooxygenase activity"/>
    <property type="evidence" value="ECO:0007669"/>
    <property type="project" value="UniProtKB-KW"/>
</dbReference>
<keyword evidence="4" id="KW-0479">Metal-binding</keyword>
<comment type="similarity">
    <text evidence="2">Belongs to the cytochrome P450 family.</text>
</comment>
<evidence type="ECO:0000256" key="1">
    <source>
        <dbReference type="ARBA" id="ARBA00001971"/>
    </source>
</evidence>
<dbReference type="GO" id="GO:0020037">
    <property type="term" value="F:heme binding"/>
    <property type="evidence" value="ECO:0007669"/>
    <property type="project" value="InterPro"/>
</dbReference>
<dbReference type="GO" id="GO:0016705">
    <property type="term" value="F:oxidoreductase activity, acting on paired donors, with incorporation or reduction of molecular oxygen"/>
    <property type="evidence" value="ECO:0007669"/>
    <property type="project" value="InterPro"/>
</dbReference>
<dbReference type="OrthoDB" id="1055148at2759"/>
<dbReference type="PANTHER" id="PTHR46300">
    <property type="entry name" value="P450, PUTATIVE (EUROFUNG)-RELATED-RELATED"/>
    <property type="match status" value="1"/>
</dbReference>
<dbReference type="PANTHER" id="PTHR46300:SF1">
    <property type="entry name" value="P450, PUTATIVE (EUROFUNG)-RELATED"/>
    <property type="match status" value="1"/>
</dbReference>
<dbReference type="AlphaFoldDB" id="A0A0H2RAW9"/>
<evidence type="ECO:0000256" key="5">
    <source>
        <dbReference type="ARBA" id="ARBA00023002"/>
    </source>
</evidence>
<evidence type="ECO:0000256" key="7">
    <source>
        <dbReference type="ARBA" id="ARBA00023033"/>
    </source>
</evidence>
<dbReference type="STRING" id="27342.A0A0H2RAW9"/>
<dbReference type="Gene3D" id="1.10.630.10">
    <property type="entry name" value="Cytochrome P450"/>
    <property type="match status" value="1"/>
</dbReference>
<dbReference type="InterPro" id="IPR036396">
    <property type="entry name" value="Cyt_P450_sf"/>
</dbReference>
<dbReference type="InParanoid" id="A0A0H2RAW9"/>
<comment type="cofactor">
    <cofactor evidence="1">
        <name>heme</name>
        <dbReference type="ChEBI" id="CHEBI:30413"/>
    </cofactor>
</comment>
<dbReference type="EMBL" id="KQ086189">
    <property type="protein sequence ID" value="KLO06658.1"/>
    <property type="molecule type" value="Genomic_DNA"/>
</dbReference>
<protein>
    <recommendedName>
        <fullName evidence="10">Cytochrome P450</fullName>
    </recommendedName>
</protein>
<evidence type="ECO:0000313" key="8">
    <source>
        <dbReference type="EMBL" id="KLO06658.1"/>
    </source>
</evidence>
<keyword evidence="3" id="KW-0349">Heme</keyword>
<dbReference type="SUPFAM" id="SSF48264">
    <property type="entry name" value="Cytochrome P450"/>
    <property type="match status" value="1"/>
</dbReference>
<keyword evidence="9" id="KW-1185">Reference proteome</keyword>
<feature type="non-terminal residue" evidence="8">
    <location>
        <position position="64"/>
    </location>
</feature>
<proteinExistence type="inferred from homology"/>
<dbReference type="GO" id="GO:0005506">
    <property type="term" value="F:iron ion binding"/>
    <property type="evidence" value="ECO:0007669"/>
    <property type="project" value="InterPro"/>
</dbReference>
<evidence type="ECO:0008006" key="10">
    <source>
        <dbReference type="Google" id="ProtNLM"/>
    </source>
</evidence>
<feature type="non-terminal residue" evidence="8">
    <location>
        <position position="1"/>
    </location>
</feature>
<name>A0A0H2RAW9_9AGAM</name>
<gene>
    <name evidence="8" type="ORF">SCHPADRAFT_790524</name>
</gene>
<reference evidence="8 9" key="1">
    <citation type="submission" date="2015-04" db="EMBL/GenBank/DDBJ databases">
        <title>Complete genome sequence of Schizopora paradoxa KUC8140, a cosmopolitan wood degrader in East Asia.</title>
        <authorList>
            <consortium name="DOE Joint Genome Institute"/>
            <person name="Min B."/>
            <person name="Park H."/>
            <person name="Jang Y."/>
            <person name="Kim J.-J."/>
            <person name="Kim K.H."/>
            <person name="Pangilinan J."/>
            <person name="Lipzen A."/>
            <person name="Riley R."/>
            <person name="Grigoriev I.V."/>
            <person name="Spatafora J.W."/>
            <person name="Choi I.-G."/>
        </authorList>
    </citation>
    <scope>NUCLEOTIDE SEQUENCE [LARGE SCALE GENOMIC DNA]</scope>
    <source>
        <strain evidence="8 9">KUC8140</strain>
    </source>
</reference>
<evidence type="ECO:0000313" key="9">
    <source>
        <dbReference type="Proteomes" id="UP000053477"/>
    </source>
</evidence>
<evidence type="ECO:0000256" key="3">
    <source>
        <dbReference type="ARBA" id="ARBA00022617"/>
    </source>
</evidence>
<dbReference type="Proteomes" id="UP000053477">
    <property type="component" value="Unassembled WGS sequence"/>
</dbReference>